<dbReference type="OrthoDB" id="9775296at2"/>
<keyword evidence="5" id="KW-1185">Reference proteome</keyword>
<organism evidence="4 5">
    <name type="scientific">[Mycobacterium] stephanolepidis</name>
    <dbReference type="NCBI Taxonomy" id="1520670"/>
    <lineage>
        <taxon>Bacteria</taxon>
        <taxon>Bacillati</taxon>
        <taxon>Actinomycetota</taxon>
        <taxon>Actinomycetes</taxon>
        <taxon>Mycobacteriales</taxon>
        <taxon>Mycobacteriaceae</taxon>
        <taxon>Mycobacteroides</taxon>
    </lineage>
</organism>
<comment type="similarity">
    <text evidence="1 3">Belongs to the short-chain dehydrogenases/reductases (SDR) family.</text>
</comment>
<dbReference type="PANTHER" id="PTHR43391">
    <property type="entry name" value="RETINOL DEHYDROGENASE-RELATED"/>
    <property type="match status" value="1"/>
</dbReference>
<dbReference type="FunFam" id="3.40.50.720:FF:000084">
    <property type="entry name" value="Short-chain dehydrogenase reductase"/>
    <property type="match status" value="1"/>
</dbReference>
<dbReference type="Proteomes" id="UP000217954">
    <property type="component" value="Chromosome"/>
</dbReference>
<evidence type="ECO:0000256" key="3">
    <source>
        <dbReference type="RuleBase" id="RU000363"/>
    </source>
</evidence>
<keyword evidence="2" id="KW-0560">Oxidoreductase</keyword>
<protein>
    <submittedName>
        <fullName evidence="4">Short-chain dehydrogenase</fullName>
    </submittedName>
</protein>
<dbReference type="AlphaFoldDB" id="A0A1Z4ETA5"/>
<dbReference type="InterPro" id="IPR002347">
    <property type="entry name" value="SDR_fam"/>
</dbReference>
<proteinExistence type="inferred from homology"/>
<evidence type="ECO:0000256" key="1">
    <source>
        <dbReference type="ARBA" id="ARBA00006484"/>
    </source>
</evidence>
<dbReference type="Pfam" id="PF00106">
    <property type="entry name" value="adh_short"/>
    <property type="match status" value="1"/>
</dbReference>
<evidence type="ECO:0000313" key="5">
    <source>
        <dbReference type="Proteomes" id="UP000217954"/>
    </source>
</evidence>
<dbReference type="PRINTS" id="PR00081">
    <property type="entry name" value="GDHRDH"/>
</dbReference>
<dbReference type="PANTHER" id="PTHR43391:SF12">
    <property type="entry name" value="OXIDOREDUCTASE EPHD-RELATED"/>
    <property type="match status" value="1"/>
</dbReference>
<dbReference type="PROSITE" id="PS00061">
    <property type="entry name" value="ADH_SHORT"/>
    <property type="match status" value="1"/>
</dbReference>
<dbReference type="GO" id="GO:0016491">
    <property type="term" value="F:oxidoreductase activity"/>
    <property type="evidence" value="ECO:0007669"/>
    <property type="project" value="UniProtKB-KW"/>
</dbReference>
<sequence>MNISNILGAQRIGRGKAAPDAFCGKIAVITGGGSGIGRSTAIALARLGAKVHVVDLVAENAETVTTEIRATGAGATAHHVDVTDPAAVDALATRVYAADGRVDILFNNAGVGLQGPVEMTSLDEWNRIINVNLMGVVHGVHAFVPRMLAQGGGGHIVNTASMLGLYVWPSFVPYATSKHAVVGLTEGLAAELGPRGIHATAICPGVVNTPIHETSPIHGDFAERRDEVRKWMNRVGADPDKVAEAVIKAIIQRQLICPVPRVQVQPAWALHRISPKTSGTVGRLVFGLIKPK</sequence>
<dbReference type="Gene3D" id="3.40.50.720">
    <property type="entry name" value="NAD(P)-binding Rossmann-like Domain"/>
    <property type="match status" value="1"/>
</dbReference>
<dbReference type="EMBL" id="AP018165">
    <property type="protein sequence ID" value="BAX96200.1"/>
    <property type="molecule type" value="Genomic_DNA"/>
</dbReference>
<evidence type="ECO:0000313" key="4">
    <source>
        <dbReference type="EMBL" id="BAX96200.1"/>
    </source>
</evidence>
<accession>A0A1Z4ETA5</accession>
<dbReference type="InterPro" id="IPR020904">
    <property type="entry name" value="Sc_DH/Rdtase_CS"/>
</dbReference>
<dbReference type="PRINTS" id="PR00080">
    <property type="entry name" value="SDRFAMILY"/>
</dbReference>
<evidence type="ECO:0000256" key="2">
    <source>
        <dbReference type="ARBA" id="ARBA00023002"/>
    </source>
</evidence>
<dbReference type="RefSeq" id="WP_157997631.1">
    <property type="nucleotide sequence ID" value="NZ_AP018165.1"/>
</dbReference>
<dbReference type="KEGG" id="mste:MSTE_00865"/>
<reference evidence="4 5" key="2">
    <citation type="journal article" date="2017" name="Int. J. Syst. Evol. Microbiol.">
        <title>Mycobacterium stephanolepidis sp. nov., a rapidly growing species related to Mycobacterium chelonae, isolated from marine teleost fish, Stephanolepis cirrhifer.</title>
        <authorList>
            <person name="Fukano H."/>
            <person name="Wada S."/>
            <person name="Kurata O."/>
            <person name="Katayama K."/>
            <person name="Fujiwara N."/>
            <person name="Hoshino Y."/>
        </authorList>
    </citation>
    <scope>NUCLEOTIDE SEQUENCE [LARGE SCALE GENOMIC DNA]</scope>
    <source>
        <strain evidence="4 5">NJB0901</strain>
    </source>
</reference>
<name>A0A1Z4ETA5_9MYCO</name>
<gene>
    <name evidence="4" type="ORF">MSTE_00865</name>
</gene>
<dbReference type="InterPro" id="IPR036291">
    <property type="entry name" value="NAD(P)-bd_dom_sf"/>
</dbReference>
<dbReference type="SUPFAM" id="SSF51735">
    <property type="entry name" value="NAD(P)-binding Rossmann-fold domains"/>
    <property type="match status" value="1"/>
</dbReference>
<dbReference type="CDD" id="cd05233">
    <property type="entry name" value="SDR_c"/>
    <property type="match status" value="1"/>
</dbReference>
<reference evidence="5" key="1">
    <citation type="journal article" date="2017" name="Genome Announc.">
        <title>Complete Genome Sequence of Mycobacterium stephanolepidis.</title>
        <authorList>
            <person name="Fukano H."/>
            <person name="Yoshida M."/>
            <person name="Katayama Y."/>
            <person name="Omatsu T."/>
            <person name="Mizutani T."/>
            <person name="Kurata O."/>
            <person name="Wada S."/>
            <person name="Hoshino Y."/>
        </authorList>
    </citation>
    <scope>NUCLEOTIDE SEQUENCE [LARGE SCALE GENOMIC DNA]</scope>
    <source>
        <strain evidence="5">NJB0901</strain>
    </source>
</reference>